<dbReference type="InterPro" id="IPR002194">
    <property type="entry name" value="Chaperonin_TCP-1_CS"/>
</dbReference>
<comment type="similarity">
    <text evidence="2 7">Belongs to the TCP-1 chaperonin family.</text>
</comment>
<dbReference type="PANTHER" id="PTHR11353">
    <property type="entry name" value="CHAPERONIN"/>
    <property type="match status" value="1"/>
</dbReference>
<evidence type="ECO:0000256" key="1">
    <source>
        <dbReference type="ARBA" id="ARBA00004496"/>
    </source>
</evidence>
<keyword evidence="3" id="KW-0963">Cytoplasm</keyword>
<dbReference type="FunFam" id="3.50.7.10:FF:000004">
    <property type="entry name" value="T-complex protein 1 subunit zeta"/>
    <property type="match status" value="1"/>
</dbReference>
<dbReference type="PRINTS" id="PR00304">
    <property type="entry name" value="TCOMPLEXTCP1"/>
</dbReference>
<dbReference type="PROSITE" id="PS00750">
    <property type="entry name" value="TCP1_1"/>
    <property type="match status" value="1"/>
</dbReference>
<evidence type="ECO:0000256" key="2">
    <source>
        <dbReference type="ARBA" id="ARBA00008020"/>
    </source>
</evidence>
<evidence type="ECO:0000313" key="9">
    <source>
        <dbReference type="Proteomes" id="UP000241890"/>
    </source>
</evidence>
<dbReference type="InParanoid" id="A0A2R5G3N8"/>
<dbReference type="Gene3D" id="3.50.7.10">
    <property type="entry name" value="GroEL"/>
    <property type="match status" value="1"/>
</dbReference>
<dbReference type="FunFam" id="1.10.560.10:FF:000058">
    <property type="entry name" value="T-complex protein 1 subunit zeta"/>
    <property type="match status" value="1"/>
</dbReference>
<dbReference type="GO" id="GO:0140662">
    <property type="term" value="F:ATP-dependent protein folding chaperone"/>
    <property type="evidence" value="ECO:0007669"/>
    <property type="project" value="InterPro"/>
</dbReference>
<dbReference type="GO" id="GO:0005737">
    <property type="term" value="C:cytoplasm"/>
    <property type="evidence" value="ECO:0007669"/>
    <property type="project" value="UniProtKB-SubCell"/>
</dbReference>
<comment type="caution">
    <text evidence="8">The sequence shown here is derived from an EMBL/GenBank/DDBJ whole genome shotgun (WGS) entry which is preliminary data.</text>
</comment>
<protein>
    <submittedName>
        <fullName evidence="8">T-complex protein 1 subunit zeta</fullName>
    </submittedName>
</protein>
<evidence type="ECO:0000256" key="7">
    <source>
        <dbReference type="RuleBase" id="RU004187"/>
    </source>
</evidence>
<keyword evidence="6 7" id="KW-0143">Chaperone</keyword>
<dbReference type="FunFam" id="3.30.260.10:FF:000017">
    <property type="entry name" value="T-complex protein 1 subunit zeta"/>
    <property type="match status" value="1"/>
</dbReference>
<dbReference type="Gene3D" id="1.10.560.10">
    <property type="entry name" value="GroEL-like equatorial domain"/>
    <property type="match status" value="1"/>
</dbReference>
<reference evidence="8 9" key="1">
    <citation type="submission" date="2017-12" db="EMBL/GenBank/DDBJ databases">
        <title>Sequencing, de novo assembly and annotation of complete genome of a new Thraustochytrid species, strain FCC1311.</title>
        <authorList>
            <person name="Sedici K."/>
            <person name="Godart F."/>
            <person name="Aiese Cigliano R."/>
            <person name="Sanseverino W."/>
            <person name="Barakat M."/>
            <person name="Ortet P."/>
            <person name="Marechal E."/>
            <person name="Cagnac O."/>
            <person name="Amato A."/>
        </authorList>
    </citation>
    <scope>NUCLEOTIDE SEQUENCE [LARGE SCALE GENOMIC DNA]</scope>
</reference>
<dbReference type="GO" id="GO:0005524">
    <property type="term" value="F:ATP binding"/>
    <property type="evidence" value="ECO:0007669"/>
    <property type="project" value="UniProtKB-KW"/>
</dbReference>
<gene>
    <name evidence="8" type="ORF">FCC1311_013622</name>
</gene>
<evidence type="ECO:0000256" key="6">
    <source>
        <dbReference type="ARBA" id="ARBA00023186"/>
    </source>
</evidence>
<dbReference type="InterPro" id="IPR002423">
    <property type="entry name" value="Cpn60/GroEL/TCP-1"/>
</dbReference>
<keyword evidence="5 7" id="KW-0067">ATP-binding</keyword>
<dbReference type="InterPro" id="IPR027413">
    <property type="entry name" value="GROEL-like_equatorial_sf"/>
</dbReference>
<proteinExistence type="inferred from homology"/>
<evidence type="ECO:0000256" key="3">
    <source>
        <dbReference type="ARBA" id="ARBA00022490"/>
    </source>
</evidence>
<comment type="subcellular location">
    <subcellularLocation>
        <location evidence="1">Cytoplasm</location>
    </subcellularLocation>
</comment>
<organism evidence="8 9">
    <name type="scientific">Hondaea fermentalgiana</name>
    <dbReference type="NCBI Taxonomy" id="2315210"/>
    <lineage>
        <taxon>Eukaryota</taxon>
        <taxon>Sar</taxon>
        <taxon>Stramenopiles</taxon>
        <taxon>Bigyra</taxon>
        <taxon>Labyrinthulomycetes</taxon>
        <taxon>Thraustochytrida</taxon>
        <taxon>Thraustochytriidae</taxon>
        <taxon>Hondaea</taxon>
    </lineage>
</organism>
<dbReference type="CDD" id="cd03342">
    <property type="entry name" value="TCP1_zeta"/>
    <property type="match status" value="1"/>
</dbReference>
<dbReference type="InterPro" id="IPR017998">
    <property type="entry name" value="Chaperone_TCP-1"/>
</dbReference>
<sequence>MSALELLNPNAENVNKTQALAINLAAARGLQEVLKSNLGPKGTLKMLVGGAGQIKLTKDGNTLLHEMQIQHPTAQLIARAATATDDTVGDGTTSTVLFVGELLKQAERYLGEGLHPRVLADGFDVARDATMTFLEEFSKEMPDLAKDREQLCNICRTTLQTKLREELVNKLTDIVVDAILCIRRDDQPIDLHMVELLHMQHKLDLETRLVRGMVLDHGARHPGMPSKLEKVWVMTLNVSLEYEKSEVTSNFLYKTAEEREGMVVAERKFTDDKVKQIIEFKKQICEANPGTTFLICNQKGIDPPSLDMLAKEGILALRRAKRRNMERLTLACGGMQINSVEELDQDMLGYAELVYEDTLGEDKFTFVEGVRNPHSCTILVKGQNPHTIAQIKDAVRDGLRSVKNAIDNPKMVAGAGAFEIAAYANLEKVKADVRGRAKLGVQAFADALLVIPKALADNSGFDVQNTIIDLQEAYQRDPSKPVGLDVISGKPIFPEDIGVWDGAIVKKSVIHMSSVLASQLLLVDSMLRAGRGSRPKDPNMPDM</sequence>
<dbReference type="Gene3D" id="3.30.260.10">
    <property type="entry name" value="TCP-1-like chaperonin intermediate domain"/>
    <property type="match status" value="1"/>
</dbReference>
<dbReference type="FunFam" id="1.10.560.10:FF:000038">
    <property type="entry name" value="Chaperonin containing TCP1 subunit 6B"/>
    <property type="match status" value="1"/>
</dbReference>
<dbReference type="NCBIfam" id="TIGR02347">
    <property type="entry name" value="chap_CCT_zeta"/>
    <property type="match status" value="1"/>
</dbReference>
<dbReference type="InterPro" id="IPR027410">
    <property type="entry name" value="TCP-1-like_intermed_sf"/>
</dbReference>
<dbReference type="SUPFAM" id="SSF52029">
    <property type="entry name" value="GroEL apical domain-like"/>
    <property type="match status" value="1"/>
</dbReference>
<evidence type="ECO:0000313" key="8">
    <source>
        <dbReference type="EMBL" id="GBG25145.1"/>
    </source>
</evidence>
<dbReference type="FunCoup" id="A0A2R5G3N8">
    <property type="interactions" value="493"/>
</dbReference>
<evidence type="ECO:0000256" key="5">
    <source>
        <dbReference type="ARBA" id="ARBA00022840"/>
    </source>
</evidence>
<dbReference type="SUPFAM" id="SSF48592">
    <property type="entry name" value="GroEL equatorial domain-like"/>
    <property type="match status" value="1"/>
</dbReference>
<dbReference type="Proteomes" id="UP000241890">
    <property type="component" value="Unassembled WGS sequence"/>
</dbReference>
<dbReference type="InterPro" id="IPR027409">
    <property type="entry name" value="GroEL-like_apical_dom_sf"/>
</dbReference>
<dbReference type="OrthoDB" id="10052040at2759"/>
<dbReference type="AlphaFoldDB" id="A0A2R5G3N8"/>
<dbReference type="GO" id="GO:0016887">
    <property type="term" value="F:ATP hydrolysis activity"/>
    <property type="evidence" value="ECO:0007669"/>
    <property type="project" value="InterPro"/>
</dbReference>
<keyword evidence="9" id="KW-1185">Reference proteome</keyword>
<dbReference type="InterPro" id="IPR012722">
    <property type="entry name" value="Chap_CCT_zeta"/>
</dbReference>
<dbReference type="PROSITE" id="PS00751">
    <property type="entry name" value="TCP1_2"/>
    <property type="match status" value="1"/>
</dbReference>
<dbReference type="SUPFAM" id="SSF54849">
    <property type="entry name" value="GroEL-intermediate domain like"/>
    <property type="match status" value="1"/>
</dbReference>
<dbReference type="Pfam" id="PF00118">
    <property type="entry name" value="Cpn60_TCP1"/>
    <property type="match status" value="1"/>
</dbReference>
<name>A0A2R5G3N8_9STRA</name>
<dbReference type="EMBL" id="BEYU01000011">
    <property type="protein sequence ID" value="GBG25145.1"/>
    <property type="molecule type" value="Genomic_DNA"/>
</dbReference>
<accession>A0A2R5G3N8</accession>
<dbReference type="GO" id="GO:0051082">
    <property type="term" value="F:unfolded protein binding"/>
    <property type="evidence" value="ECO:0007669"/>
    <property type="project" value="InterPro"/>
</dbReference>
<evidence type="ECO:0000256" key="4">
    <source>
        <dbReference type="ARBA" id="ARBA00022741"/>
    </source>
</evidence>
<keyword evidence="4 7" id="KW-0547">Nucleotide-binding</keyword>